<dbReference type="RefSeq" id="WP_006826921.1">
    <property type="nucleotide sequence ID" value="NZ_AOIL01000052.1"/>
</dbReference>
<dbReference type="PANTHER" id="PTHR30006">
    <property type="entry name" value="THIAMINE-BINDING PERIPLASMIC PROTEIN-RELATED"/>
    <property type="match status" value="1"/>
</dbReference>
<organism evidence="2 3">
    <name type="scientific">Natrialba taiwanensis DSM 12281</name>
    <dbReference type="NCBI Taxonomy" id="1230458"/>
    <lineage>
        <taxon>Archaea</taxon>
        <taxon>Methanobacteriati</taxon>
        <taxon>Methanobacteriota</taxon>
        <taxon>Stenosarchaea group</taxon>
        <taxon>Halobacteria</taxon>
        <taxon>Halobacteriales</taxon>
        <taxon>Natrialbaceae</taxon>
        <taxon>Natrialba</taxon>
    </lineage>
</organism>
<dbReference type="NCBIfam" id="TIGR01254">
    <property type="entry name" value="sfuA"/>
    <property type="match status" value="1"/>
</dbReference>
<dbReference type="Pfam" id="PF13343">
    <property type="entry name" value="SBP_bac_6"/>
    <property type="match status" value="1"/>
</dbReference>
<dbReference type="Gene3D" id="3.40.190.10">
    <property type="entry name" value="Periplasmic binding protein-like II"/>
    <property type="match status" value="2"/>
</dbReference>
<comment type="caution">
    <text evidence="2">The sequence shown here is derived from an EMBL/GenBank/DDBJ whole genome shotgun (WGS) entry which is preliminary data.</text>
</comment>
<dbReference type="Proteomes" id="UP000011648">
    <property type="component" value="Unassembled WGS sequence"/>
</dbReference>
<keyword evidence="3" id="KW-1185">Reference proteome</keyword>
<accession>L9ZS94</accession>
<dbReference type="AlphaFoldDB" id="L9ZS94"/>
<dbReference type="PANTHER" id="PTHR30006:SF2">
    <property type="entry name" value="ABC TRANSPORTER SUBSTRATE-BINDING PROTEIN"/>
    <property type="match status" value="1"/>
</dbReference>
<evidence type="ECO:0000313" key="3">
    <source>
        <dbReference type="Proteomes" id="UP000011648"/>
    </source>
</evidence>
<dbReference type="EMBL" id="AOIL01000052">
    <property type="protein sequence ID" value="ELY87998.1"/>
    <property type="molecule type" value="Genomic_DNA"/>
</dbReference>
<proteinExistence type="predicted"/>
<protein>
    <submittedName>
        <fullName evidence="2">ABC transporter substrate-binding protein</fullName>
    </submittedName>
</protein>
<keyword evidence="1" id="KW-0732">Signal</keyword>
<dbReference type="GO" id="GO:0030975">
    <property type="term" value="F:thiamine binding"/>
    <property type="evidence" value="ECO:0007669"/>
    <property type="project" value="InterPro"/>
</dbReference>
<name>L9ZS94_9EURY</name>
<gene>
    <name evidence="2" type="ORF">C484_16344</name>
</gene>
<reference evidence="2 3" key="1">
    <citation type="journal article" date="2014" name="PLoS Genet.">
        <title>Phylogenetically driven sequencing of extremely halophilic archaea reveals strategies for static and dynamic osmo-response.</title>
        <authorList>
            <person name="Becker E.A."/>
            <person name="Seitzer P.M."/>
            <person name="Tritt A."/>
            <person name="Larsen D."/>
            <person name="Krusor M."/>
            <person name="Yao A.I."/>
            <person name="Wu D."/>
            <person name="Madern D."/>
            <person name="Eisen J.A."/>
            <person name="Darling A.E."/>
            <person name="Facciotti M.T."/>
        </authorList>
    </citation>
    <scope>NUCLEOTIDE SEQUENCE [LARGE SCALE GENOMIC DNA]</scope>
    <source>
        <strain evidence="2 3">DSM 12281</strain>
    </source>
</reference>
<sequence length="366" mass="40407">MNRRVFVRGVGGGAVAGLAGLAGCLTRNGETDDPAMDEGPLRVVTYSSMATGPTPAGEWLRETVADEFSEEVEWLVPESGLDQYIRRAQLGADIDADVVLGLTAAELALVDAALDDETRLFASLDRSRLEHADRVRATLEFEEPRDRALPIDTGYIALVSDSTELERPPETFDDLLAGRFRNALLAQDPRTSDPGRAFLLWTVAEFGSDFTAYWQDLLDNGVRLCEDWTDAYRDSYLDGDRPLVVSYSTDRVAASAADRDLRRHRITPLNGAGYRQTEGVALFADAARTDLAYEFVDLLLSSAAQAELATRNVQFPAVEPEFVELDDRFPRYAQEPPETVTLGYDDLRGELDGWLAAVADEYELPE</sequence>
<dbReference type="PROSITE" id="PS51257">
    <property type="entry name" value="PROKAR_LIPOPROTEIN"/>
    <property type="match status" value="1"/>
</dbReference>
<evidence type="ECO:0000313" key="2">
    <source>
        <dbReference type="EMBL" id="ELY87998.1"/>
    </source>
</evidence>
<dbReference type="GO" id="GO:0015888">
    <property type="term" value="P:thiamine transport"/>
    <property type="evidence" value="ECO:0007669"/>
    <property type="project" value="InterPro"/>
</dbReference>
<dbReference type="PATRIC" id="fig|1230458.4.peg.3315"/>
<dbReference type="SUPFAM" id="SSF53850">
    <property type="entry name" value="Periplasmic binding protein-like II"/>
    <property type="match status" value="1"/>
</dbReference>
<evidence type="ECO:0000256" key="1">
    <source>
        <dbReference type="ARBA" id="ARBA00022729"/>
    </source>
</evidence>
<dbReference type="OrthoDB" id="130870at2157"/>
<dbReference type="InterPro" id="IPR005948">
    <property type="entry name" value="ThiB-like"/>
</dbReference>
<dbReference type="STRING" id="1230458.C484_16344"/>